<keyword evidence="1" id="KW-0540">Nuclease</keyword>
<accession>A0AAW9QTG5</accession>
<dbReference type="Pfam" id="PF09519">
    <property type="entry name" value="RE_HindVP"/>
    <property type="match status" value="1"/>
</dbReference>
<dbReference type="AlphaFoldDB" id="A0AAW9QTG5"/>
<gene>
    <name evidence="1" type="ORF">V0288_15570</name>
</gene>
<keyword evidence="1" id="KW-0255">Endonuclease</keyword>
<evidence type="ECO:0000313" key="2">
    <source>
        <dbReference type="Proteomes" id="UP001328733"/>
    </source>
</evidence>
<protein>
    <submittedName>
        <fullName evidence="1">HindVP family restriction endonuclease</fullName>
        <ecNumber evidence="1">3.1.21.-</ecNumber>
    </submittedName>
</protein>
<evidence type="ECO:0000313" key="1">
    <source>
        <dbReference type="EMBL" id="MEG3438550.1"/>
    </source>
</evidence>
<dbReference type="GO" id="GO:0009307">
    <property type="term" value="P:DNA restriction-modification system"/>
    <property type="evidence" value="ECO:0007669"/>
    <property type="project" value="InterPro"/>
</dbReference>
<keyword evidence="2" id="KW-1185">Reference proteome</keyword>
<name>A0AAW9QTG5_9CHRO</name>
<dbReference type="GO" id="GO:0003677">
    <property type="term" value="F:DNA binding"/>
    <property type="evidence" value="ECO:0007669"/>
    <property type="project" value="InterPro"/>
</dbReference>
<dbReference type="EMBL" id="JBAFSM010000030">
    <property type="protein sequence ID" value="MEG3438550.1"/>
    <property type="molecule type" value="Genomic_DNA"/>
</dbReference>
<keyword evidence="1" id="KW-0378">Hydrolase</keyword>
<proteinExistence type="predicted"/>
<dbReference type="EC" id="3.1.21.-" evidence="1"/>
<dbReference type="RefSeq" id="WP_332866030.1">
    <property type="nucleotide sequence ID" value="NZ_JBAFSM010000030.1"/>
</dbReference>
<organism evidence="1 2">
    <name type="scientific">Pannus brasiliensis CCIBt3594</name>
    <dbReference type="NCBI Taxonomy" id="1427578"/>
    <lineage>
        <taxon>Bacteria</taxon>
        <taxon>Bacillati</taxon>
        <taxon>Cyanobacteriota</taxon>
        <taxon>Cyanophyceae</taxon>
        <taxon>Oscillatoriophycideae</taxon>
        <taxon>Chroococcales</taxon>
        <taxon>Microcystaceae</taxon>
        <taxon>Pannus</taxon>
    </lineage>
</organism>
<dbReference type="InterPro" id="IPR019044">
    <property type="entry name" value="Restrct_endonuc_II_HindVP"/>
</dbReference>
<dbReference type="GO" id="GO:0009036">
    <property type="term" value="F:type II site-specific deoxyribonuclease activity"/>
    <property type="evidence" value="ECO:0007669"/>
    <property type="project" value="InterPro"/>
</dbReference>
<sequence length="372" mass="42580">MTLTQGNLFGFEPSLFGLGIGRSNRDFSKEASWGKNKFNNAFPVSLACYMASKGLQPVYLTLDESSVIKHTKIEVDRVFGLEPFSSNLYFSFETDFTPYRTIVTGKFPRTDLVTLDKANRNNCLRCLEVKLTALPDNSTYRLPESRYGCEIVVRPNTIIYLALGIAYKFQNSPETLLNYLDPNSVRGDLEWWNIENIINYILDLADDIDRILLSALHLQEPFVLQPIWKTIGKTTKLHEDCLDIFVWSDFAFTRLFFNAARDALSKSKKQEQEIDRYARSIIWLSRMLLDFAMMGRIPHEDIIKTFSYKAQTDKAFALNGSNTNQYMSCAELTTPRIKKDEIKNIILGGGQNYLSPERRFDAALLGNPELFA</sequence>
<dbReference type="Proteomes" id="UP001328733">
    <property type="component" value="Unassembled WGS sequence"/>
</dbReference>
<comment type="caution">
    <text evidence="1">The sequence shown here is derived from an EMBL/GenBank/DDBJ whole genome shotgun (WGS) entry which is preliminary data.</text>
</comment>
<reference evidence="1 2" key="1">
    <citation type="submission" date="2024-01" db="EMBL/GenBank/DDBJ databases">
        <title>Genomic insights into the taxonomy and metabolism of the cyanobacterium Pannus brasiliensis CCIBt3594.</title>
        <authorList>
            <person name="Machado M."/>
            <person name="Botero N.B."/>
            <person name="Andreote A.P.D."/>
            <person name="Feitosa A.M.T."/>
            <person name="Popin R."/>
            <person name="Sivonen K."/>
            <person name="Fiore M.F."/>
        </authorList>
    </citation>
    <scope>NUCLEOTIDE SEQUENCE [LARGE SCALE GENOMIC DNA]</scope>
    <source>
        <strain evidence="1 2">CCIBt3594</strain>
    </source>
</reference>